<evidence type="ECO:0000256" key="4">
    <source>
        <dbReference type="ARBA" id="ARBA00022840"/>
    </source>
</evidence>
<keyword evidence="3 8" id="KW-0547">Nucleotide-binding</keyword>
<dbReference type="InterPro" id="IPR019821">
    <property type="entry name" value="Kinesin_motor_CS"/>
</dbReference>
<feature type="region of interest" description="Disordered" evidence="11">
    <location>
        <begin position="1"/>
        <end position="66"/>
    </location>
</feature>
<comment type="similarity">
    <text evidence="1">Belongs to the TRAFAC class myosin-kinesin ATPase superfamily. Kinesin family. KIN-7 subfamily.</text>
</comment>
<dbReference type="GO" id="GO:0007018">
    <property type="term" value="P:microtubule-based movement"/>
    <property type="evidence" value="ECO:0007669"/>
    <property type="project" value="InterPro"/>
</dbReference>
<feature type="coiled-coil region" evidence="10">
    <location>
        <begin position="394"/>
        <end position="465"/>
    </location>
</feature>
<feature type="coiled-coil region" evidence="10">
    <location>
        <begin position="626"/>
        <end position="680"/>
    </location>
</feature>
<keyword evidence="14" id="KW-0378">Hydrolase</keyword>
<dbReference type="Proteomes" id="UP000006548">
    <property type="component" value="Chromosome 5"/>
</dbReference>
<evidence type="ECO:0000313" key="13">
    <source>
        <dbReference type="Araport" id="AT5G06670"/>
    </source>
</evidence>
<dbReference type="SUPFAM" id="SSF52540">
    <property type="entry name" value="P-loop containing nucleoside triphosphate hydrolases"/>
    <property type="match status" value="1"/>
</dbReference>
<evidence type="ECO:0000256" key="10">
    <source>
        <dbReference type="SAM" id="Coils"/>
    </source>
</evidence>
<dbReference type="SMART" id="SM00129">
    <property type="entry name" value="KISc"/>
    <property type="match status" value="1"/>
</dbReference>
<dbReference type="InterPro" id="IPR001752">
    <property type="entry name" value="Kinesin_motor_dom"/>
</dbReference>
<keyword evidence="6 10" id="KW-0175">Coiled coil</keyword>
<gene>
    <name evidence="16" type="primary">KIN75</name>
    <name evidence="13 14" type="ordered locus">At5g06670</name>
    <name evidence="14" type="ORF">F15M7.20</name>
    <name evidence="14" type="ORF">F15M7_20</name>
</gene>
<feature type="compositionally biased region" description="Low complexity" evidence="11">
    <location>
        <begin position="38"/>
        <end position="54"/>
    </location>
</feature>
<evidence type="ECO:0000256" key="7">
    <source>
        <dbReference type="ARBA" id="ARBA00023175"/>
    </source>
</evidence>
<dbReference type="ProteomicsDB" id="205639"/>
<dbReference type="InterPro" id="IPR027640">
    <property type="entry name" value="Kinesin-like_fam"/>
</dbReference>
<keyword evidence="5" id="KW-0809">Transit peptide</keyword>
<protein>
    <recommendedName>
        <fullName evidence="9">Kinesin-like protein</fullName>
    </recommendedName>
</protein>
<evidence type="ECO:0000256" key="9">
    <source>
        <dbReference type="RuleBase" id="RU000394"/>
    </source>
</evidence>
<feature type="compositionally biased region" description="Polar residues" evidence="11">
    <location>
        <begin position="563"/>
        <end position="575"/>
    </location>
</feature>
<accession>A0A1P8BGR0</accession>
<evidence type="ECO:0000256" key="1">
    <source>
        <dbReference type="ARBA" id="ARBA00007310"/>
    </source>
</evidence>
<feature type="domain" description="Kinesin motor" evidence="12">
    <location>
        <begin position="66"/>
        <end position="385"/>
    </location>
</feature>
<dbReference type="PROSITE" id="PS00411">
    <property type="entry name" value="KINESIN_MOTOR_1"/>
    <property type="match status" value="1"/>
</dbReference>
<dbReference type="GeneID" id="830555"/>
<evidence type="ECO:0000313" key="15">
    <source>
        <dbReference type="Proteomes" id="UP000006548"/>
    </source>
</evidence>
<dbReference type="SMR" id="A0A1P8BGR0"/>
<evidence type="ECO:0000256" key="5">
    <source>
        <dbReference type="ARBA" id="ARBA00022946"/>
    </source>
</evidence>
<feature type="compositionally biased region" description="Low complexity" evidence="11">
    <location>
        <begin position="551"/>
        <end position="561"/>
    </location>
</feature>
<dbReference type="PANTHER" id="PTHR47968">
    <property type="entry name" value="CENTROMERE PROTEIN E"/>
    <property type="match status" value="1"/>
</dbReference>
<keyword evidence="2 9" id="KW-0493">Microtubule</keyword>
<sequence>MGSKQVSKTRNGGFSKLKTVESSASSTTSSSKLYQEASVDSHSSPTSSSVRSKPQLPPKPLQSKENVTVTVRFRPLSPREIRKGEEIAWYADGETIVRNENNQSIAYAYDRVFGPTTTTRNVYDVAAQHVVNGAMAGVNGTIFAYGVTSSGKTHTMHGNQRSPGIIPLAVKDAFSIIQETPRREFLLRVSYFEIYNEVVNDLLNPAGQNLRIREDEQGTYIEGIKEEVVLSPAHVLSLIAAGEEHRHIGSTSFNLLSSRSHTMFTLTIESSPLGDNNEGGAVHLSQLNLIDLAGSESSKAETSGLRRKEGSYINKSLLTLGTVISKLTDRRASHVPYRDSKLTRLLESSLSGHGRVSLICTVTPASSNSEETHNTLKFAHRAKHIEIQAAQNKIIDEKSLIKKYQYEIRQLKEELEQLKQGIKPVSQLKDISGDDIDIVLLKQKLEEEEDAKAALLSRIQRLTKLILVSNKTPQTSRFSYRADPRRRHSFGEEELAYLPHKRRDLTDDENLELYVSREGTPEIIDDAFIEEKKTRKHGLLNWLKIKKKDSSLGGSSLSDKSSAVKSNSTPSTPQGEGSDFHTESRLSEGSALADQIIETMENREAHEDSFHEIETPETRIKMIDQMEILREQQKTLSEEMAQQSRSFKLLSEEAAKAPQNEEIKAEIINLNGDIKAKNDQIATLGKQILDFVIASHDELDKSDIVQAVSEMRAQLNEKCFELEVLLKLSLFTQYFSS</sequence>
<dbReference type="InterPro" id="IPR036961">
    <property type="entry name" value="Kinesin_motor_dom_sf"/>
</dbReference>
<evidence type="ECO:0000259" key="12">
    <source>
        <dbReference type="PROSITE" id="PS50067"/>
    </source>
</evidence>
<reference evidence="14 15" key="1">
    <citation type="journal article" date="2000" name="Nature">
        <title>Sequence and analysis of chromosome 5 of the plant Arabidopsis thaliana.</title>
        <authorList>
            <consortium name="Kazusa DNA Research Institute"/>
            <consortium name="Cold Spring Harbor and Washington University in St Louis Sequencing Consortium"/>
            <consortium name="European Union Arabidopsis Genome Sequencing Consortium"/>
            <person name="Tabata S."/>
            <person name="Kaneko T."/>
            <person name="Nakamura Y."/>
            <person name="Kotani H."/>
            <person name="Kato T."/>
            <person name="Asamizu E."/>
            <person name="Miyajima N."/>
            <person name="Sasamoto S."/>
            <person name="Kimura T."/>
            <person name="Hosouchi T."/>
            <person name="Kawashima K."/>
            <person name="Kohara M."/>
            <person name="Matsumoto M."/>
            <person name="Matsuno A."/>
            <person name="Muraki A."/>
            <person name="Nakayama S."/>
            <person name="Nakazaki N."/>
            <person name="Naruo K."/>
            <person name="Okumura S."/>
            <person name="Shinpo S."/>
            <person name="Takeuchi C."/>
            <person name="Wada T."/>
            <person name="Watanabe A."/>
            <person name="Yamada M."/>
            <person name="Yasuda M."/>
            <person name="Sato S."/>
            <person name="de la Bastide M."/>
            <person name="Huang E."/>
            <person name="Spiegel L."/>
            <person name="Gnoj L."/>
            <person name="O'Shaughnessy A."/>
            <person name="Preston R."/>
            <person name="Habermann K."/>
            <person name="Murray J."/>
            <person name="Johnson D."/>
            <person name="Rohlfing T."/>
            <person name="Nelson J."/>
            <person name="Stoneking T."/>
            <person name="Pepin K."/>
            <person name="Spieth J."/>
            <person name="Sekhon M."/>
            <person name="Armstrong J."/>
            <person name="Becker M."/>
            <person name="Belter E."/>
            <person name="Cordum H."/>
            <person name="Cordes M."/>
            <person name="Courtney L."/>
            <person name="Courtney W."/>
            <person name="Dante M."/>
            <person name="Du H."/>
            <person name="Edwards J."/>
            <person name="Fryman J."/>
            <person name="Haakensen B."/>
            <person name="Lamar E."/>
            <person name="Latreille P."/>
            <person name="Leonard S."/>
            <person name="Meyer R."/>
            <person name="Mulvaney E."/>
            <person name="Ozersky P."/>
            <person name="Riley A."/>
            <person name="Strowmatt C."/>
            <person name="Wagner-McPherson C."/>
            <person name="Wollam A."/>
            <person name="Yoakum M."/>
            <person name="Bell M."/>
            <person name="Dedhia N."/>
            <person name="Parnell L."/>
            <person name="Shah R."/>
            <person name="Rodriguez M."/>
            <person name="See L.H."/>
            <person name="Vil D."/>
            <person name="Baker J."/>
            <person name="Kirchoff K."/>
            <person name="Toth K."/>
            <person name="King L."/>
            <person name="Bahret A."/>
            <person name="Miller B."/>
            <person name="Marra M."/>
            <person name="Martienssen R."/>
            <person name="McCombie W.R."/>
            <person name="Wilson R.K."/>
            <person name="Murphy G."/>
            <person name="Bancroft I."/>
            <person name="Volckaert G."/>
            <person name="Wambutt R."/>
            <person name="Dusterhoft A."/>
            <person name="Stiekema W."/>
            <person name="Pohl T."/>
            <person name="Entian K.D."/>
            <person name="Terryn N."/>
            <person name="Hartley N."/>
            <person name="Bent E."/>
            <person name="Johnson S."/>
            <person name="Langham S.A."/>
            <person name="McCullagh B."/>
            <person name="Robben J."/>
            <person name="Grymonprez B."/>
            <person name="Zimmermann W."/>
            <person name="Ramsperger U."/>
            <person name="Wedler H."/>
            <person name="Balke K."/>
            <person name="Wedler E."/>
            <person name="Peters S."/>
            <person name="van Staveren M."/>
            <person name="Dirkse W."/>
            <person name="Mooijman P."/>
            <person name="Lankhorst R.K."/>
            <person name="Weitzenegger T."/>
            <person name="Bothe G."/>
            <person name="Rose M."/>
            <person name="Hauf J."/>
            <person name="Berneiser S."/>
            <person name="Hempel S."/>
            <person name="Feldpausch M."/>
            <person name="Lamberth S."/>
            <person name="Villarroel R."/>
            <person name="Gielen J."/>
            <person name="Ardiles W."/>
            <person name="Bents O."/>
            <person name="Lemcke K."/>
            <person name="Kolesov G."/>
            <person name="Mayer K."/>
            <person name="Rudd S."/>
            <person name="Schoof H."/>
            <person name="Schueller C."/>
            <person name="Zaccaria P."/>
            <person name="Mewes H.W."/>
            <person name="Bevan M."/>
            <person name="Fransz P."/>
        </authorList>
    </citation>
    <scope>NUCLEOTIDE SEQUENCE [LARGE SCALE GENOMIC DNA]</scope>
    <source>
        <strain evidence="15">cv. Columbia</strain>
    </source>
</reference>
<dbReference type="PRINTS" id="PR00380">
    <property type="entry name" value="KINESINHEAVY"/>
</dbReference>
<dbReference type="AlphaFoldDB" id="A0A1P8BGR0"/>
<feature type="compositionally biased region" description="Polar residues" evidence="11">
    <location>
        <begin position="1"/>
        <end position="12"/>
    </location>
</feature>
<name>A0A1P8BGR0_ARATH</name>
<feature type="compositionally biased region" description="Low complexity" evidence="11">
    <location>
        <begin position="22"/>
        <end position="31"/>
    </location>
</feature>
<feature type="region of interest" description="Disordered" evidence="11">
    <location>
        <begin position="549"/>
        <end position="589"/>
    </location>
</feature>
<dbReference type="EMBL" id="CP002688">
    <property type="protein sequence ID" value="ANM70792.1"/>
    <property type="molecule type" value="Genomic_DNA"/>
</dbReference>
<evidence type="ECO:0000313" key="14">
    <source>
        <dbReference type="EMBL" id="ANM70792.1"/>
    </source>
</evidence>
<dbReference type="GO" id="GO:0005874">
    <property type="term" value="C:microtubule"/>
    <property type="evidence" value="ECO:0007669"/>
    <property type="project" value="UniProtKB-KW"/>
</dbReference>
<keyword evidence="4 8" id="KW-0067">ATP-binding</keyword>
<dbReference type="Gene3D" id="3.40.850.10">
    <property type="entry name" value="Kinesin motor domain"/>
    <property type="match status" value="1"/>
</dbReference>
<dbReference type="ExpressionAtlas" id="A0A1P8BGR0">
    <property type="expression patterns" value="baseline and differential"/>
</dbReference>
<evidence type="ECO:0000256" key="8">
    <source>
        <dbReference type="PROSITE-ProRule" id="PRU00283"/>
    </source>
</evidence>
<dbReference type="PROSITE" id="PS50067">
    <property type="entry name" value="KINESIN_MOTOR_2"/>
    <property type="match status" value="1"/>
</dbReference>
<evidence type="ECO:0000313" key="16">
    <source>
        <dbReference type="TAIR" id="AT5G06670"/>
    </source>
</evidence>
<dbReference type="Araport" id="AT5G06670"/>
<evidence type="ECO:0000256" key="6">
    <source>
        <dbReference type="ARBA" id="ARBA00023054"/>
    </source>
</evidence>
<proteinExistence type="evidence at protein level"/>
<keyword evidence="17 18" id="KW-1267">Proteomics identification</keyword>
<dbReference type="Pfam" id="PF00225">
    <property type="entry name" value="Kinesin"/>
    <property type="match status" value="1"/>
</dbReference>
<evidence type="ECO:0000256" key="11">
    <source>
        <dbReference type="SAM" id="MobiDB-lite"/>
    </source>
</evidence>
<dbReference type="GO" id="GO:0003777">
    <property type="term" value="F:microtubule motor activity"/>
    <property type="evidence" value="ECO:0007669"/>
    <property type="project" value="InterPro"/>
</dbReference>
<dbReference type="GO" id="GO:0016787">
    <property type="term" value="F:hydrolase activity"/>
    <property type="evidence" value="ECO:0007669"/>
    <property type="project" value="UniProtKB-KW"/>
</dbReference>
<dbReference type="GO" id="GO:0005524">
    <property type="term" value="F:ATP binding"/>
    <property type="evidence" value="ECO:0007669"/>
    <property type="project" value="UniProtKB-UniRule"/>
</dbReference>
<dbReference type="CDD" id="cd01374">
    <property type="entry name" value="KISc_CENP_E"/>
    <property type="match status" value="1"/>
</dbReference>
<dbReference type="PANTHER" id="PTHR47968:SF9">
    <property type="entry name" value="KINESIN-LIKE PROTEIN KIN-7K, CHLOROPLASTIC ISOFORM X1"/>
    <property type="match status" value="1"/>
</dbReference>
<dbReference type="RefSeq" id="NP_001332374.1">
    <property type="nucleotide sequence ID" value="NM_001342895.1"/>
</dbReference>
<keyword evidence="7 8" id="KW-0505">Motor protein</keyword>
<dbReference type="InterPro" id="IPR027417">
    <property type="entry name" value="P-loop_NTPase"/>
</dbReference>
<reference evidence="15" key="2">
    <citation type="journal article" date="2017" name="Plant J.">
        <title>Araport11: a complete reannotation of the Arabidopsis thaliana reference genome.</title>
        <authorList>
            <person name="Cheng C.Y."/>
            <person name="Krishnakumar V."/>
            <person name="Chan A.P."/>
            <person name="Thibaud-Nissen F."/>
            <person name="Schobel S."/>
            <person name="Town C.D."/>
        </authorList>
    </citation>
    <scope>GENOME REANNOTATION</scope>
    <source>
        <strain evidence="15">cv. Columbia</strain>
    </source>
</reference>
<organism evidence="14 15">
    <name type="scientific">Arabidopsis thaliana</name>
    <name type="common">Mouse-ear cress</name>
    <dbReference type="NCBI Taxonomy" id="3702"/>
    <lineage>
        <taxon>Eukaryota</taxon>
        <taxon>Viridiplantae</taxon>
        <taxon>Streptophyta</taxon>
        <taxon>Embryophyta</taxon>
        <taxon>Tracheophyta</taxon>
        <taxon>Spermatophyta</taxon>
        <taxon>Magnoliopsida</taxon>
        <taxon>eudicotyledons</taxon>
        <taxon>Gunneridae</taxon>
        <taxon>Pentapetalae</taxon>
        <taxon>rosids</taxon>
        <taxon>malvids</taxon>
        <taxon>Brassicales</taxon>
        <taxon>Brassicaceae</taxon>
        <taxon>Camelineae</taxon>
        <taxon>Arabidopsis</taxon>
    </lineage>
</organism>
<feature type="binding site" evidence="8">
    <location>
        <begin position="146"/>
        <end position="153"/>
    </location>
    <ligand>
        <name>ATP</name>
        <dbReference type="ChEBI" id="CHEBI:30616"/>
    </ligand>
</feature>
<evidence type="ECO:0000256" key="3">
    <source>
        <dbReference type="ARBA" id="ARBA00022741"/>
    </source>
</evidence>
<dbReference type="GO" id="GO:0008017">
    <property type="term" value="F:microtubule binding"/>
    <property type="evidence" value="ECO:0007669"/>
    <property type="project" value="InterPro"/>
</dbReference>
<dbReference type="FunFam" id="3.40.850.10:FF:000014">
    <property type="entry name" value="Kinesin-like protein KIN-7G"/>
    <property type="match status" value="1"/>
</dbReference>
<evidence type="ECO:0007829" key="17">
    <source>
        <dbReference type="PeptideAtlas" id="A0A1P8BGR0"/>
    </source>
</evidence>
<evidence type="ECO:0007829" key="18">
    <source>
        <dbReference type="ProteomicsDB" id="A0A1P8BGR0"/>
    </source>
</evidence>
<dbReference type="TAIR" id="AT5G06670">
    <property type="gene designation" value="KIN75"/>
</dbReference>
<keyword evidence="15" id="KW-1185">Reference proteome</keyword>
<evidence type="ECO:0000256" key="2">
    <source>
        <dbReference type="ARBA" id="ARBA00022701"/>
    </source>
</evidence>